<dbReference type="PANTHER" id="PTHR34407">
    <property type="entry name" value="EXPRESSED PROTEIN"/>
    <property type="match status" value="1"/>
</dbReference>
<dbReference type="EMBL" id="JBBXJM010000005">
    <property type="protein sequence ID" value="KAL1407182.1"/>
    <property type="molecule type" value="Genomic_DNA"/>
</dbReference>
<evidence type="ECO:0008006" key="4">
    <source>
        <dbReference type="Google" id="ProtNLM"/>
    </source>
</evidence>
<proteinExistence type="predicted"/>
<comment type="caution">
    <text evidence="2">The sequence shown here is derived from an EMBL/GenBank/DDBJ whole genome shotgun (WGS) entry which is preliminary data.</text>
</comment>
<dbReference type="RefSeq" id="XP_069207126.1">
    <property type="nucleotide sequence ID" value="XM_069355055.1"/>
</dbReference>
<keyword evidence="3" id="KW-1185">Reference proteome</keyword>
<sequence length="495" mass="54319">MLDRRRTLLRLGVALYAAAVTVMLLRHDGGADLWLPVARSAGGLALAPPSPPPPPPQCSICTAGPVGARMCSEYGPDAMARLVSYAGTNHRLRRALARMRSGRPFSIATIGGSVSMGHGLKYDEPKAYAPVNMHGRLFAWLNDTFPAPGGSVFDPPGRVPDANVWVNGAQPARGADYFSMCSQLHVPEDPDLVVVELGINDPPHTITAVNFELLIRQLLEAESQPGVLVFNAFALKFDMMAMGAELNHGVAQFYDVPTLTVRNALAPLMAHDKKPIVEWFTHDVPAPNPETLEGVDIRHFSDKGHEISADMMIAYLELQLCEMDRAEAATPGWTVDELYPSAPLFPNLLMAKWDPEHPAPPIKPTCIATNSDKYPLAPARQTGWRAWQWKDKKYLVADEPGSTIEFEFSATRGTAILYFLRSFEFGLGTLACEIDGVPGSRKKIPGHWTEPFNIGRSERWDGLQPGKYVLKCELLKETADPKGGTEFRLMALMTI</sequence>
<dbReference type="Proteomes" id="UP001565368">
    <property type="component" value="Unassembled WGS sequence"/>
</dbReference>
<dbReference type="CDD" id="cd00229">
    <property type="entry name" value="SGNH_hydrolase"/>
    <property type="match status" value="1"/>
</dbReference>
<organism evidence="2 3">
    <name type="scientific">Vanrija albida</name>
    <dbReference type="NCBI Taxonomy" id="181172"/>
    <lineage>
        <taxon>Eukaryota</taxon>
        <taxon>Fungi</taxon>
        <taxon>Dikarya</taxon>
        <taxon>Basidiomycota</taxon>
        <taxon>Agaricomycotina</taxon>
        <taxon>Tremellomycetes</taxon>
        <taxon>Trichosporonales</taxon>
        <taxon>Trichosporonaceae</taxon>
        <taxon>Vanrija</taxon>
    </lineage>
</organism>
<dbReference type="SUPFAM" id="SSF52266">
    <property type="entry name" value="SGNH hydrolase"/>
    <property type="match status" value="1"/>
</dbReference>
<dbReference type="InterPro" id="IPR036514">
    <property type="entry name" value="SGNH_hydro_sf"/>
</dbReference>
<keyword evidence="1" id="KW-1133">Transmembrane helix</keyword>
<dbReference type="PANTHER" id="PTHR34407:SF1">
    <property type="entry name" value="SGNH HYDROLASE-TYPE ESTERASE DOMAIN-CONTAINING PROTEIN"/>
    <property type="match status" value="1"/>
</dbReference>
<protein>
    <recommendedName>
        <fullName evidence="4">SGNH hydrolase-type esterase domain-containing protein</fullName>
    </recommendedName>
</protein>
<reference evidence="2 3" key="1">
    <citation type="submission" date="2023-08" db="EMBL/GenBank/DDBJ databases">
        <title>Annotated Genome Sequence of Vanrija albida AlHP1.</title>
        <authorList>
            <person name="Herzog R."/>
        </authorList>
    </citation>
    <scope>NUCLEOTIDE SEQUENCE [LARGE SCALE GENOMIC DNA]</scope>
    <source>
        <strain evidence="2 3">AlHP1</strain>
    </source>
</reference>
<accession>A0ABR3PYG7</accession>
<evidence type="ECO:0000313" key="2">
    <source>
        <dbReference type="EMBL" id="KAL1407182.1"/>
    </source>
</evidence>
<evidence type="ECO:0000313" key="3">
    <source>
        <dbReference type="Proteomes" id="UP001565368"/>
    </source>
</evidence>
<name>A0ABR3PYG7_9TREE</name>
<gene>
    <name evidence="2" type="ORF">Q8F55_006598</name>
</gene>
<feature type="transmembrane region" description="Helical" evidence="1">
    <location>
        <begin position="7"/>
        <end position="25"/>
    </location>
</feature>
<keyword evidence="1" id="KW-0472">Membrane</keyword>
<dbReference type="Gene3D" id="3.40.50.1110">
    <property type="entry name" value="SGNH hydrolase"/>
    <property type="match status" value="1"/>
</dbReference>
<dbReference type="GeneID" id="95987641"/>
<evidence type="ECO:0000256" key="1">
    <source>
        <dbReference type="SAM" id="Phobius"/>
    </source>
</evidence>
<keyword evidence="1" id="KW-0812">Transmembrane</keyword>